<evidence type="ECO:0000313" key="12">
    <source>
        <dbReference type="EMBL" id="RBP47618.1"/>
    </source>
</evidence>
<evidence type="ECO:0000259" key="11">
    <source>
        <dbReference type="Pfam" id="PF05193"/>
    </source>
</evidence>
<evidence type="ECO:0000256" key="4">
    <source>
        <dbReference type="ARBA" id="ARBA00022723"/>
    </source>
</evidence>
<dbReference type="Pfam" id="PF05193">
    <property type="entry name" value="Peptidase_M16_C"/>
    <property type="match status" value="2"/>
</dbReference>
<keyword evidence="3 12" id="KW-0645">Protease</keyword>
<evidence type="ECO:0000256" key="3">
    <source>
        <dbReference type="ARBA" id="ARBA00022670"/>
    </source>
</evidence>
<dbReference type="InterPro" id="IPR011765">
    <property type="entry name" value="Pept_M16_N"/>
</dbReference>
<dbReference type="InterPro" id="IPR007863">
    <property type="entry name" value="Peptidase_M16_C"/>
</dbReference>
<dbReference type="GO" id="GO:0004222">
    <property type="term" value="F:metalloendopeptidase activity"/>
    <property type="evidence" value="ECO:0007669"/>
    <property type="project" value="InterPro"/>
</dbReference>
<evidence type="ECO:0000313" key="13">
    <source>
        <dbReference type="Proteomes" id="UP000253426"/>
    </source>
</evidence>
<accession>A0A366HWE6</accession>
<evidence type="ECO:0000256" key="1">
    <source>
        <dbReference type="ARBA" id="ARBA00001947"/>
    </source>
</evidence>
<dbReference type="SUPFAM" id="SSF63411">
    <property type="entry name" value="LuxS/MPP-like metallohydrolase"/>
    <property type="match status" value="4"/>
</dbReference>
<comment type="cofactor">
    <cofactor evidence="1">
        <name>Zn(2+)</name>
        <dbReference type="ChEBI" id="CHEBI:29105"/>
    </cofactor>
</comment>
<proteinExistence type="inferred from homology"/>
<keyword evidence="5" id="KW-0378">Hydrolase</keyword>
<keyword evidence="13" id="KW-1185">Reference proteome</keyword>
<feature type="signal peptide" evidence="9">
    <location>
        <begin position="1"/>
        <end position="20"/>
    </location>
</feature>
<comment type="caution">
    <text evidence="12">The sequence shown here is derived from an EMBL/GenBank/DDBJ whole genome shotgun (WGS) entry which is preliminary data.</text>
</comment>
<evidence type="ECO:0000256" key="6">
    <source>
        <dbReference type="ARBA" id="ARBA00022833"/>
    </source>
</evidence>
<dbReference type="InterPro" id="IPR011249">
    <property type="entry name" value="Metalloenz_LuxS/M16"/>
</dbReference>
<dbReference type="RefSeq" id="WP_113956540.1">
    <property type="nucleotide sequence ID" value="NZ_QNRR01000001.1"/>
</dbReference>
<dbReference type="PANTHER" id="PTHR43690">
    <property type="entry name" value="NARDILYSIN"/>
    <property type="match status" value="1"/>
</dbReference>
<evidence type="ECO:0000256" key="5">
    <source>
        <dbReference type="ARBA" id="ARBA00022801"/>
    </source>
</evidence>
<gene>
    <name evidence="12" type="ORF">DES53_101415</name>
</gene>
<evidence type="ECO:0000256" key="7">
    <source>
        <dbReference type="ARBA" id="ARBA00023049"/>
    </source>
</evidence>
<dbReference type="GO" id="GO:0046872">
    <property type="term" value="F:metal ion binding"/>
    <property type="evidence" value="ECO:0007669"/>
    <property type="project" value="UniProtKB-KW"/>
</dbReference>
<evidence type="ECO:0000259" key="10">
    <source>
        <dbReference type="Pfam" id="PF00675"/>
    </source>
</evidence>
<dbReference type="GO" id="GO:0006508">
    <property type="term" value="P:proteolysis"/>
    <property type="evidence" value="ECO:0007669"/>
    <property type="project" value="UniProtKB-KW"/>
</dbReference>
<keyword evidence="9" id="KW-0732">Signal</keyword>
<dbReference type="OrthoDB" id="9811314at2"/>
<dbReference type="AlphaFoldDB" id="A0A366HWE6"/>
<sequence length="943" mass="106715">MRLCLLAALCLSLLPATSRAEIWPQEVSDLKPDEKAVFGRLENGLRYIIYPNKFPVAGRASVRLYVDAGSLMEEDDQQGMAHFLEHMAFNGSKRFAAGTMVERFQRLGMGFGADTNAHTSFKETVYKLELPRVDEKMFTEAFELFRDDLDGMLLGQEEINKERGVILSEKLARDSVDTRTMEAGYKFALPDSLIPVRMPIGIEETLNKMGRPRFVDFYEKWYTPKRAVVVVVGDVDIPLVEGLIKKNFSDSKARRGDSEDPSLGKLTKGRGLVAMLHTEMEAAATEISIEAPREANKAHDSAARRREKMIRTLADNMLNQRLSELAKAENSPIMEAQAYNFDMFKFFENNGIYAKSKPEQWKEALSLAEQELRRAVQHGFTEAEFAEATSSFLKSVRLRAEQKDTRKNSDLADAFVRQLGNDQVITDPDADFKRVTADLAGITAEDCHKALQEVWKNPDVQVFIGGNLKLDNASETILTAYRESQKKEVKAPEQSKALEFAYTSFGEAGKVASTNVVKDLEITQAVFANQVRANVKKTEFEKNGVNIMVTFGGGKLEAPKDKPGMIPFAESVFPLAGLEKHSVDDLRRIFASKTVSTKFEIKDDSFAFTGKTTPQDFEAQCQRLCANIAAPGWREEAERQFKKNLDALYTAIEHTDEGVMQDKVEAFTHGGDFRFGFPERKVMDERNLAELKAWLTPALKEGYMEVSVVGDIDPEKALEVIGKTFGALAKRQDKRPEFADARKITFPRDVHDKDFSFVSEITRSWALAYWPTDDMLDIRRTRRLILLGQILDDRLRLKIREELGETYSPMAHHLANDTFTGYGYMFAAATLKPDQVAKVKPMFTEIAENIEKGITADEFERAREPMLQQLIQTRRDNRYWLTRTLMNCQAQPYRLDWSRSLMDDFSSIKKEDLEALAKQYLTNGHVLTIGLVPTAKQGEARTE</sequence>
<feature type="domain" description="Peptidase M16 N-terminal" evidence="10">
    <location>
        <begin position="57"/>
        <end position="171"/>
    </location>
</feature>
<feature type="domain" description="Peptidase M16 C-terminal" evidence="11">
    <location>
        <begin position="689"/>
        <end position="864"/>
    </location>
</feature>
<protein>
    <submittedName>
        <fullName evidence="12">Zinc protease</fullName>
    </submittedName>
</protein>
<evidence type="ECO:0000256" key="8">
    <source>
        <dbReference type="RuleBase" id="RU004447"/>
    </source>
</evidence>
<feature type="chain" id="PRO_5016875133" evidence="9">
    <location>
        <begin position="21"/>
        <end position="943"/>
    </location>
</feature>
<dbReference type="PROSITE" id="PS00143">
    <property type="entry name" value="INSULINASE"/>
    <property type="match status" value="1"/>
</dbReference>
<keyword evidence="4" id="KW-0479">Metal-binding</keyword>
<dbReference type="InterPro" id="IPR050626">
    <property type="entry name" value="Peptidase_M16"/>
</dbReference>
<dbReference type="Pfam" id="PF00675">
    <property type="entry name" value="Peptidase_M16"/>
    <property type="match status" value="1"/>
</dbReference>
<feature type="domain" description="Peptidase M16 C-terminal" evidence="11">
    <location>
        <begin position="213"/>
        <end position="388"/>
    </location>
</feature>
<keyword evidence="7" id="KW-0482">Metalloprotease</keyword>
<organism evidence="12 13">
    <name type="scientific">Roseimicrobium gellanilyticum</name>
    <dbReference type="NCBI Taxonomy" id="748857"/>
    <lineage>
        <taxon>Bacteria</taxon>
        <taxon>Pseudomonadati</taxon>
        <taxon>Verrucomicrobiota</taxon>
        <taxon>Verrucomicrobiia</taxon>
        <taxon>Verrucomicrobiales</taxon>
        <taxon>Verrucomicrobiaceae</taxon>
        <taxon>Roseimicrobium</taxon>
    </lineage>
</organism>
<dbReference type="Gene3D" id="3.30.830.10">
    <property type="entry name" value="Metalloenzyme, LuxS/M16 peptidase-like"/>
    <property type="match status" value="4"/>
</dbReference>
<name>A0A366HWE6_9BACT</name>
<evidence type="ECO:0000256" key="9">
    <source>
        <dbReference type="SAM" id="SignalP"/>
    </source>
</evidence>
<comment type="similarity">
    <text evidence="2 8">Belongs to the peptidase M16 family.</text>
</comment>
<dbReference type="PANTHER" id="PTHR43690:SF17">
    <property type="entry name" value="PROTEIN YHJJ"/>
    <property type="match status" value="1"/>
</dbReference>
<dbReference type="EMBL" id="QNRR01000001">
    <property type="protein sequence ID" value="RBP47618.1"/>
    <property type="molecule type" value="Genomic_DNA"/>
</dbReference>
<dbReference type="Proteomes" id="UP000253426">
    <property type="component" value="Unassembled WGS sequence"/>
</dbReference>
<evidence type="ECO:0000256" key="2">
    <source>
        <dbReference type="ARBA" id="ARBA00007261"/>
    </source>
</evidence>
<dbReference type="InterPro" id="IPR001431">
    <property type="entry name" value="Pept_M16_Zn_BS"/>
</dbReference>
<keyword evidence="6" id="KW-0862">Zinc</keyword>
<reference evidence="12 13" key="1">
    <citation type="submission" date="2018-06" db="EMBL/GenBank/DDBJ databases">
        <title>Genomic Encyclopedia of Type Strains, Phase IV (KMG-IV): sequencing the most valuable type-strain genomes for metagenomic binning, comparative biology and taxonomic classification.</title>
        <authorList>
            <person name="Goeker M."/>
        </authorList>
    </citation>
    <scope>NUCLEOTIDE SEQUENCE [LARGE SCALE GENOMIC DNA]</scope>
    <source>
        <strain evidence="12 13">DSM 25532</strain>
    </source>
</reference>